<sequence>MDEVFSRMGGRVKSSTTDSTIMSILRSKMDKAHEGVHSKEGVIARLHEISKFYELAVMQLEGCLKFVAEEAADSSLESSDEEALGDLAEIKDRLEGRLKETELAISEKDRELSERLENEMKLRQALELKERELEALRANLELETKKTEGIEEQVLSNLVIGDGKRDEGFSDLKDSVDQQVWNIKQQLDPEDEVTEGGDIMVLKA</sequence>
<evidence type="ECO:0000313" key="3">
    <source>
        <dbReference type="Proteomes" id="UP001314170"/>
    </source>
</evidence>
<dbReference type="EMBL" id="CAWUPB010000850">
    <property type="protein sequence ID" value="CAK7325471.1"/>
    <property type="molecule type" value="Genomic_DNA"/>
</dbReference>
<dbReference type="AlphaFoldDB" id="A0AAV1QVI4"/>
<organism evidence="2 3">
    <name type="scientific">Dovyalis caffra</name>
    <dbReference type="NCBI Taxonomy" id="77055"/>
    <lineage>
        <taxon>Eukaryota</taxon>
        <taxon>Viridiplantae</taxon>
        <taxon>Streptophyta</taxon>
        <taxon>Embryophyta</taxon>
        <taxon>Tracheophyta</taxon>
        <taxon>Spermatophyta</taxon>
        <taxon>Magnoliopsida</taxon>
        <taxon>eudicotyledons</taxon>
        <taxon>Gunneridae</taxon>
        <taxon>Pentapetalae</taxon>
        <taxon>rosids</taxon>
        <taxon>fabids</taxon>
        <taxon>Malpighiales</taxon>
        <taxon>Salicaceae</taxon>
        <taxon>Flacourtieae</taxon>
        <taxon>Dovyalis</taxon>
    </lineage>
</organism>
<dbReference type="PANTHER" id="PTHR33883:SF7">
    <property type="entry name" value="OS04G0521600 PROTEIN"/>
    <property type="match status" value="1"/>
</dbReference>
<gene>
    <name evidence="2" type="ORF">DCAF_LOCUS3148</name>
</gene>
<feature type="coiled-coil region" evidence="1">
    <location>
        <begin position="84"/>
        <end position="153"/>
    </location>
</feature>
<evidence type="ECO:0000313" key="2">
    <source>
        <dbReference type="EMBL" id="CAK7325471.1"/>
    </source>
</evidence>
<accession>A0AAV1QVI4</accession>
<evidence type="ECO:0000256" key="1">
    <source>
        <dbReference type="SAM" id="Coils"/>
    </source>
</evidence>
<proteinExistence type="predicted"/>
<reference evidence="2 3" key="1">
    <citation type="submission" date="2024-01" db="EMBL/GenBank/DDBJ databases">
        <authorList>
            <person name="Waweru B."/>
        </authorList>
    </citation>
    <scope>NUCLEOTIDE SEQUENCE [LARGE SCALE GENOMIC DNA]</scope>
</reference>
<keyword evidence="1" id="KW-0175">Coiled coil</keyword>
<comment type="caution">
    <text evidence="2">The sequence shown here is derived from an EMBL/GenBank/DDBJ whole genome shotgun (WGS) entry which is preliminary data.</text>
</comment>
<dbReference type="InterPro" id="IPR037490">
    <property type="entry name" value="WAP"/>
</dbReference>
<keyword evidence="3" id="KW-1185">Reference proteome</keyword>
<name>A0AAV1QVI4_9ROSI</name>
<dbReference type="Proteomes" id="UP001314170">
    <property type="component" value="Unassembled WGS sequence"/>
</dbReference>
<dbReference type="PANTHER" id="PTHR33883">
    <property type="entry name" value="WPP DOMAIN-ASSOCIATED PROTEIN"/>
    <property type="match status" value="1"/>
</dbReference>
<protein>
    <submittedName>
        <fullName evidence="2">Uncharacterized protein</fullName>
    </submittedName>
</protein>